<evidence type="ECO:0000313" key="11">
    <source>
        <dbReference type="Proteomes" id="UP000593758"/>
    </source>
</evidence>
<comment type="similarity">
    <text evidence="8">Belongs to the NrdR family.</text>
</comment>
<dbReference type="AlphaFoldDB" id="A0A7M1SXA2"/>
<sequence length="152" mass="16686">MHCPFCRHSDSRVVDSRTADDGASIRRRRQCPECGRRFTTVESTSLSVAKRSGAVEPFSRDKIIAGVRKACQGRPVSDDDLALLAQQVEEAVRSTGVAEVDAHEVGLTILGPLRALDEVAYLRFASVYQSFCSLEDFEAAITALRVDRDAAR</sequence>
<dbReference type="Pfam" id="PF22811">
    <property type="entry name" value="Zn_ribbon_NrdR"/>
    <property type="match status" value="1"/>
</dbReference>
<keyword evidence="7 8" id="KW-0804">Transcription</keyword>
<comment type="function">
    <text evidence="8">Negatively regulates transcription of bacterial ribonucleotide reductase nrd genes and operons by binding to NrdR-boxes.</text>
</comment>
<dbReference type="GO" id="GO:0003677">
    <property type="term" value="F:DNA binding"/>
    <property type="evidence" value="ECO:0007669"/>
    <property type="project" value="UniProtKB-KW"/>
</dbReference>
<evidence type="ECO:0000256" key="3">
    <source>
        <dbReference type="ARBA" id="ARBA00022741"/>
    </source>
</evidence>
<keyword evidence="4 8" id="KW-0067">ATP-binding</keyword>
<dbReference type="HAMAP" id="MF_00440">
    <property type="entry name" value="NrdR"/>
    <property type="match status" value="1"/>
</dbReference>
<dbReference type="GO" id="GO:0008270">
    <property type="term" value="F:zinc ion binding"/>
    <property type="evidence" value="ECO:0007669"/>
    <property type="project" value="UniProtKB-UniRule"/>
</dbReference>
<dbReference type="InterPro" id="IPR005144">
    <property type="entry name" value="ATP-cone_dom"/>
</dbReference>
<keyword evidence="8" id="KW-0862">Zinc</keyword>
<name>A0A7M1SXA2_9MICO</name>
<dbReference type="Proteomes" id="UP000593758">
    <property type="component" value="Chromosome"/>
</dbReference>
<evidence type="ECO:0000256" key="5">
    <source>
        <dbReference type="ARBA" id="ARBA00023015"/>
    </source>
</evidence>
<gene>
    <name evidence="8 10" type="primary">nrdR</name>
    <name evidence="10" type="ORF">IM660_07815</name>
</gene>
<keyword evidence="11" id="KW-1185">Reference proteome</keyword>
<dbReference type="GO" id="GO:0045892">
    <property type="term" value="P:negative regulation of DNA-templated transcription"/>
    <property type="evidence" value="ECO:0007669"/>
    <property type="project" value="UniProtKB-UniRule"/>
</dbReference>
<dbReference type="NCBIfam" id="TIGR00244">
    <property type="entry name" value="transcriptional regulator NrdR"/>
    <property type="match status" value="1"/>
</dbReference>
<comment type="cofactor">
    <cofactor evidence="8">
        <name>Zn(2+)</name>
        <dbReference type="ChEBI" id="CHEBI:29105"/>
    </cofactor>
    <text evidence="8">Binds 1 zinc ion.</text>
</comment>
<keyword evidence="6 8" id="KW-0238">DNA-binding</keyword>
<organism evidence="10 11">
    <name type="scientific">Ruania alkalisoli</name>
    <dbReference type="NCBI Taxonomy" id="2779775"/>
    <lineage>
        <taxon>Bacteria</taxon>
        <taxon>Bacillati</taxon>
        <taxon>Actinomycetota</taxon>
        <taxon>Actinomycetes</taxon>
        <taxon>Micrococcales</taxon>
        <taxon>Ruaniaceae</taxon>
        <taxon>Ruania</taxon>
    </lineage>
</organism>
<dbReference type="Pfam" id="PF03477">
    <property type="entry name" value="ATP-cone"/>
    <property type="match status" value="1"/>
</dbReference>
<proteinExistence type="inferred from homology"/>
<keyword evidence="8" id="KW-0863">Zinc-finger</keyword>
<evidence type="ECO:0000256" key="8">
    <source>
        <dbReference type="HAMAP-Rule" id="MF_00440"/>
    </source>
</evidence>
<dbReference type="PROSITE" id="PS51161">
    <property type="entry name" value="ATP_CONE"/>
    <property type="match status" value="1"/>
</dbReference>
<evidence type="ECO:0000256" key="6">
    <source>
        <dbReference type="ARBA" id="ARBA00023125"/>
    </source>
</evidence>
<feature type="domain" description="ATP-cone" evidence="9">
    <location>
        <begin position="46"/>
        <end position="136"/>
    </location>
</feature>
<dbReference type="GO" id="GO:0005524">
    <property type="term" value="F:ATP binding"/>
    <property type="evidence" value="ECO:0007669"/>
    <property type="project" value="UniProtKB-UniRule"/>
</dbReference>
<keyword evidence="3 8" id="KW-0547">Nucleotide-binding</keyword>
<dbReference type="InterPro" id="IPR003796">
    <property type="entry name" value="RNR_NrdR-like"/>
</dbReference>
<evidence type="ECO:0000256" key="4">
    <source>
        <dbReference type="ARBA" id="ARBA00022840"/>
    </source>
</evidence>
<dbReference type="PANTHER" id="PTHR30455">
    <property type="entry name" value="TRANSCRIPTIONAL REPRESSOR NRDR"/>
    <property type="match status" value="1"/>
</dbReference>
<evidence type="ECO:0000256" key="2">
    <source>
        <dbReference type="ARBA" id="ARBA00022723"/>
    </source>
</evidence>
<dbReference type="RefSeq" id="WP_193498774.1">
    <property type="nucleotide sequence ID" value="NZ_CP063169.1"/>
</dbReference>
<dbReference type="EMBL" id="CP063169">
    <property type="protein sequence ID" value="QOR72131.1"/>
    <property type="molecule type" value="Genomic_DNA"/>
</dbReference>
<keyword evidence="2 8" id="KW-0479">Metal-binding</keyword>
<dbReference type="KEGG" id="halt:IM660_07815"/>
<dbReference type="InterPro" id="IPR055173">
    <property type="entry name" value="NrdR-like_N"/>
</dbReference>
<feature type="zinc finger region" evidence="8">
    <location>
        <begin position="3"/>
        <end position="34"/>
    </location>
</feature>
<evidence type="ECO:0000313" key="10">
    <source>
        <dbReference type="EMBL" id="QOR72131.1"/>
    </source>
</evidence>
<evidence type="ECO:0000256" key="7">
    <source>
        <dbReference type="ARBA" id="ARBA00023163"/>
    </source>
</evidence>
<keyword evidence="1 8" id="KW-0678">Repressor</keyword>
<dbReference type="PANTHER" id="PTHR30455:SF2">
    <property type="entry name" value="TRANSCRIPTIONAL REPRESSOR NRDR"/>
    <property type="match status" value="1"/>
</dbReference>
<evidence type="ECO:0000256" key="1">
    <source>
        <dbReference type="ARBA" id="ARBA00022491"/>
    </source>
</evidence>
<protein>
    <recommendedName>
        <fullName evidence="8">Transcriptional repressor NrdR</fullName>
    </recommendedName>
</protein>
<keyword evidence="5 8" id="KW-0805">Transcription regulation</keyword>
<evidence type="ECO:0000259" key="9">
    <source>
        <dbReference type="PROSITE" id="PS51161"/>
    </source>
</evidence>
<reference evidence="10 11" key="1">
    <citation type="submission" date="2020-10" db="EMBL/GenBank/DDBJ databases">
        <title>Haloactinobacterium sp. RN3S43, a bacterium isolated from saline soil.</title>
        <authorList>
            <person name="Sun J.-Q."/>
        </authorList>
    </citation>
    <scope>NUCLEOTIDE SEQUENCE [LARGE SCALE GENOMIC DNA]</scope>
    <source>
        <strain evidence="10 11">RN3S43</strain>
    </source>
</reference>
<accession>A0A7M1SXA2</accession>